<accession>A0A0B0NI77</accession>
<proteinExistence type="predicted"/>
<evidence type="ECO:0000313" key="2">
    <source>
        <dbReference type="Proteomes" id="UP000032142"/>
    </source>
</evidence>
<dbReference type="EMBL" id="KN395987">
    <property type="protein sequence ID" value="KHG11514.1"/>
    <property type="molecule type" value="Genomic_DNA"/>
</dbReference>
<dbReference type="AlphaFoldDB" id="A0A0B0NI77"/>
<reference evidence="2" key="1">
    <citation type="submission" date="2014-09" db="EMBL/GenBank/DDBJ databases">
        <authorList>
            <person name="Mudge J."/>
            <person name="Ramaraj T."/>
            <person name="Lindquist I.E."/>
            <person name="Bharti A.K."/>
            <person name="Sundararajan A."/>
            <person name="Cameron C.T."/>
            <person name="Woodward J.E."/>
            <person name="May G.D."/>
            <person name="Brubaker C."/>
            <person name="Broadhvest J."/>
            <person name="Wilkins T.A."/>
        </authorList>
    </citation>
    <scope>NUCLEOTIDE SEQUENCE</scope>
    <source>
        <strain evidence="2">cv. AKA8401</strain>
    </source>
</reference>
<gene>
    <name evidence="1" type="ORF">F383_14196</name>
</gene>
<dbReference type="Proteomes" id="UP000032142">
    <property type="component" value="Unassembled WGS sequence"/>
</dbReference>
<protein>
    <submittedName>
        <fullName evidence="1">Uncharacterized protein</fullName>
    </submittedName>
</protein>
<sequence length="41" mass="4971">MRFSSYPCIHMILNGSTGISRNELLYVMYIRFRYAQNVYYV</sequence>
<organism evidence="1 2">
    <name type="scientific">Gossypium arboreum</name>
    <name type="common">Tree cotton</name>
    <name type="synonym">Gossypium nanking</name>
    <dbReference type="NCBI Taxonomy" id="29729"/>
    <lineage>
        <taxon>Eukaryota</taxon>
        <taxon>Viridiplantae</taxon>
        <taxon>Streptophyta</taxon>
        <taxon>Embryophyta</taxon>
        <taxon>Tracheophyta</taxon>
        <taxon>Spermatophyta</taxon>
        <taxon>Magnoliopsida</taxon>
        <taxon>eudicotyledons</taxon>
        <taxon>Gunneridae</taxon>
        <taxon>Pentapetalae</taxon>
        <taxon>rosids</taxon>
        <taxon>malvids</taxon>
        <taxon>Malvales</taxon>
        <taxon>Malvaceae</taxon>
        <taxon>Malvoideae</taxon>
        <taxon>Gossypium</taxon>
    </lineage>
</organism>
<keyword evidence="2" id="KW-1185">Reference proteome</keyword>
<name>A0A0B0NI77_GOSAR</name>
<evidence type="ECO:0000313" key="1">
    <source>
        <dbReference type="EMBL" id="KHG11514.1"/>
    </source>
</evidence>